<dbReference type="Pfam" id="PF00096">
    <property type="entry name" value="zf-C2H2"/>
    <property type="match status" value="7"/>
</dbReference>
<dbReference type="GO" id="GO:0008270">
    <property type="term" value="F:zinc ion binding"/>
    <property type="evidence" value="ECO:0007669"/>
    <property type="project" value="UniProtKB-KW"/>
</dbReference>
<comment type="similarity">
    <text evidence="2">Belongs to the krueppel C2H2-type zinc-finger protein family.</text>
</comment>
<dbReference type="FunFam" id="3.30.160.60:FF:000045">
    <property type="entry name" value="ZFP69 zinc finger protein B"/>
    <property type="match status" value="1"/>
</dbReference>
<feature type="region of interest" description="Disordered" evidence="12">
    <location>
        <begin position="90"/>
        <end position="125"/>
    </location>
</feature>
<feature type="domain" description="C2H2-type" evidence="13">
    <location>
        <begin position="875"/>
        <end position="902"/>
    </location>
</feature>
<keyword evidence="9" id="KW-0804">Transcription</keyword>
<feature type="compositionally biased region" description="Basic and acidic residues" evidence="12">
    <location>
        <begin position="348"/>
        <end position="364"/>
    </location>
</feature>
<feature type="compositionally biased region" description="Acidic residues" evidence="12">
    <location>
        <begin position="95"/>
        <end position="104"/>
    </location>
</feature>
<keyword evidence="6" id="KW-0862">Zinc</keyword>
<evidence type="ECO:0000313" key="14">
    <source>
        <dbReference type="EMBL" id="RXM93764.1"/>
    </source>
</evidence>
<feature type="compositionally biased region" description="Basic and acidic residues" evidence="12">
    <location>
        <begin position="257"/>
        <end position="266"/>
    </location>
</feature>
<feature type="domain" description="C2H2-type" evidence="13">
    <location>
        <begin position="687"/>
        <end position="714"/>
    </location>
</feature>
<name>A0A444V050_ACIRT</name>
<feature type="region of interest" description="Disordered" evidence="12">
    <location>
        <begin position="333"/>
        <end position="533"/>
    </location>
</feature>
<feature type="region of interest" description="Disordered" evidence="12">
    <location>
        <begin position="219"/>
        <end position="314"/>
    </location>
</feature>
<feature type="region of interest" description="Disordered" evidence="12">
    <location>
        <begin position="1"/>
        <end position="46"/>
    </location>
</feature>
<reference evidence="14 15" key="1">
    <citation type="submission" date="2019-01" db="EMBL/GenBank/DDBJ databases">
        <title>Draft Genome and Complete Hox-Cluster Characterization of the Sterlet Sturgeon (Acipenser ruthenus).</title>
        <authorList>
            <person name="Wei Q."/>
        </authorList>
    </citation>
    <scope>NUCLEOTIDE SEQUENCE [LARGE SCALE GENOMIC DNA]</scope>
    <source>
        <strain evidence="14">WHYD16114868_AA</strain>
        <tissue evidence="14">Blood</tissue>
    </source>
</reference>
<dbReference type="Gene3D" id="3.30.160.60">
    <property type="entry name" value="Classic Zinc Finger"/>
    <property type="match status" value="11"/>
</dbReference>
<dbReference type="InterPro" id="IPR050758">
    <property type="entry name" value="Znf_C2H2-type"/>
</dbReference>
<feature type="domain" description="C2H2-type" evidence="13">
    <location>
        <begin position="816"/>
        <end position="843"/>
    </location>
</feature>
<evidence type="ECO:0000259" key="13">
    <source>
        <dbReference type="PROSITE" id="PS50157"/>
    </source>
</evidence>
<dbReference type="FunFam" id="3.30.160.60:FF:002343">
    <property type="entry name" value="Zinc finger protein 33A"/>
    <property type="match status" value="1"/>
</dbReference>
<feature type="compositionally biased region" description="Low complexity" evidence="12">
    <location>
        <begin position="369"/>
        <end position="385"/>
    </location>
</feature>
<keyword evidence="10" id="KW-0539">Nucleus</keyword>
<dbReference type="FunFam" id="3.30.160.60:FF:001498">
    <property type="entry name" value="Zinc finger protein 404"/>
    <property type="match status" value="1"/>
</dbReference>
<dbReference type="FunFam" id="3.30.160.60:FF:000744">
    <property type="entry name" value="zinc finger E-box-binding homeobox 1"/>
    <property type="match status" value="1"/>
</dbReference>
<dbReference type="PROSITE" id="PS50157">
    <property type="entry name" value="ZINC_FINGER_C2H2_2"/>
    <property type="match status" value="13"/>
</dbReference>
<feature type="region of interest" description="Disordered" evidence="12">
    <location>
        <begin position="150"/>
        <end position="189"/>
    </location>
</feature>
<dbReference type="SUPFAM" id="SSF57667">
    <property type="entry name" value="beta-beta-alpha zinc fingers"/>
    <property type="match status" value="6"/>
</dbReference>
<dbReference type="PANTHER" id="PTHR23234:SF10">
    <property type="entry name" value="RIKEN CDNA 6720489N17 GENE-RELATED"/>
    <property type="match status" value="1"/>
</dbReference>
<evidence type="ECO:0000256" key="8">
    <source>
        <dbReference type="ARBA" id="ARBA00023125"/>
    </source>
</evidence>
<keyword evidence="5 11" id="KW-0863">Zinc-finger</keyword>
<dbReference type="AlphaFoldDB" id="A0A444V050"/>
<dbReference type="GO" id="GO:0042802">
    <property type="term" value="F:identical protein binding"/>
    <property type="evidence" value="ECO:0007669"/>
    <property type="project" value="UniProtKB-ARBA"/>
</dbReference>
<dbReference type="GO" id="GO:0005634">
    <property type="term" value="C:nucleus"/>
    <property type="evidence" value="ECO:0007669"/>
    <property type="project" value="UniProtKB-SubCell"/>
</dbReference>
<feature type="compositionally biased region" description="Acidic residues" evidence="12">
    <location>
        <begin position="286"/>
        <end position="295"/>
    </location>
</feature>
<feature type="domain" description="C2H2-type" evidence="13">
    <location>
        <begin position="743"/>
        <end position="770"/>
    </location>
</feature>
<evidence type="ECO:0000256" key="2">
    <source>
        <dbReference type="ARBA" id="ARBA00006991"/>
    </source>
</evidence>
<evidence type="ECO:0000256" key="12">
    <source>
        <dbReference type="SAM" id="MobiDB-lite"/>
    </source>
</evidence>
<feature type="domain" description="C2H2-type" evidence="13">
    <location>
        <begin position="932"/>
        <end position="959"/>
    </location>
</feature>
<protein>
    <submittedName>
        <fullName evidence="14">Zinc finger protein 574</fullName>
    </submittedName>
</protein>
<feature type="domain" description="C2H2-type" evidence="13">
    <location>
        <begin position="903"/>
        <end position="930"/>
    </location>
</feature>
<feature type="region of interest" description="Disordered" evidence="12">
    <location>
        <begin position="660"/>
        <end position="690"/>
    </location>
</feature>
<dbReference type="EMBL" id="SCEB01004150">
    <property type="protein sequence ID" value="RXM93764.1"/>
    <property type="molecule type" value="Genomic_DNA"/>
</dbReference>
<feature type="compositionally biased region" description="Acidic residues" evidence="12">
    <location>
        <begin position="29"/>
        <end position="46"/>
    </location>
</feature>
<dbReference type="GO" id="GO:0003677">
    <property type="term" value="F:DNA binding"/>
    <property type="evidence" value="ECO:0007669"/>
    <property type="project" value="UniProtKB-KW"/>
</dbReference>
<keyword evidence="15" id="KW-1185">Reference proteome</keyword>
<dbReference type="FunFam" id="3.30.160.60:FF:000624">
    <property type="entry name" value="zinc finger protein 697"/>
    <property type="match status" value="1"/>
</dbReference>
<keyword evidence="7" id="KW-0805">Transcription regulation</keyword>
<dbReference type="SMART" id="SM00355">
    <property type="entry name" value="ZnF_C2H2"/>
    <property type="match status" value="15"/>
</dbReference>
<evidence type="ECO:0000256" key="6">
    <source>
        <dbReference type="ARBA" id="ARBA00022833"/>
    </source>
</evidence>
<comment type="subcellular location">
    <subcellularLocation>
        <location evidence="1">Nucleus</location>
    </subcellularLocation>
</comment>
<dbReference type="GO" id="GO:0010468">
    <property type="term" value="P:regulation of gene expression"/>
    <property type="evidence" value="ECO:0007669"/>
    <property type="project" value="UniProtKB-ARBA"/>
</dbReference>
<evidence type="ECO:0000256" key="1">
    <source>
        <dbReference type="ARBA" id="ARBA00004123"/>
    </source>
</evidence>
<evidence type="ECO:0000256" key="3">
    <source>
        <dbReference type="ARBA" id="ARBA00022723"/>
    </source>
</evidence>
<sequence>MLESPPGGANDDQGPPVCVEADQGPPVCVEDDQGPPVCVEDDQGPPVCVEDDQGPPVCVEDDQGQSSLFMCFRCYQLYNTLDEVLSHQLTSHPEDNEEGEEEENTTPSVATATSAPEEEPEQQEEVRNWYQCLPCGALLESPVELVWHQQQTDCGSTRNQTPPRSPQEPAAGGGREKRAGPRAEPGGVCEPGAAPVPLIRYQCSDCADLFESLTLWQQHMKQGHCRSSSEAERRRRRRRRERAAGDGTPGSQGPATGRRESGRDSPLEGASAQLAPRGVVSGEGVKEEEEEEEEAAASSQSLHPAKTPTFGNHSSGSVMGSAAVALAMEAVMAASSSRSKNNSGPGKEGTKERRGEESERREGADSGTNNSNVAASENSNASSDSNDGEGANTGSAVSRDHAYLNRCGSAIREEQSEGGEGMEGTRKKTKAGVLSLEPARTRSQPSSLKSFERGDGAASTETDSADRRLPAAKTEPDPCPAQTQTTPLPASSPGPGLESDSQQQDGPSDPTPPRPGGNRRAGSSDSAGPDLLGPYRARHSHLCVDCGTGFGTEPALADHRKRLHRAEGPLHTCPHCGEKFMNTTKFLYHRRGHRSAGPEGGGRRGVGKVVEADKGLEKKQGAGETVLVLQNQQLAPVLPTVPVPLIGMNGRVVYVYPTDPSTEAAQDSPEEEAAAAGSAASKRGGPHPCPHCGKTFRRRYHLRTHLVTHTGEKRFGCETCGKAFSCQSNLARHRVTHTGRKPYSCQQCGKTFTQSGTLKQHRLIHLLAETRASGALDPAQIEEAFLPHRCPDCGAGFKRKTHLLIHRHLHTGQYPFQCKECGGSFLRKRLLELHQLRHQGEERKGKETRLPPPLLSLTSSPPSLPPPLLQCRPGLECVYCGKRCPSQERLDLHQLSHSGLPALRCPRCGRRFASQAGLDSHLERHAGGTRCFHCRDCGKDFTTASSLSVHQRIHTGERPYQCSTCGKRFRQIPHLRDHERLHSGLRPFACQVCGRSFVLSARLTEHLRTHTGEKPYSCAVCRKPFRSLSNLGKHRKTHGHEKGAGPASGQVEVVLQEDSTAVETILLVQSTDPVGKGGPGAVPSGGPRQVCTLTSVVMAAAAASVLDPAQNTDPRAAQRGEVMGVYHDGQMGVPGGGGGGGGGGEGGAILLVQQGAGHCVLAGTGQGDIPIMHHTVEVVIEQTG</sequence>
<organism evidence="14 15">
    <name type="scientific">Acipenser ruthenus</name>
    <name type="common">Sterlet sturgeon</name>
    <dbReference type="NCBI Taxonomy" id="7906"/>
    <lineage>
        <taxon>Eukaryota</taxon>
        <taxon>Metazoa</taxon>
        <taxon>Chordata</taxon>
        <taxon>Craniata</taxon>
        <taxon>Vertebrata</taxon>
        <taxon>Euteleostomi</taxon>
        <taxon>Actinopterygii</taxon>
        <taxon>Chondrostei</taxon>
        <taxon>Acipenseriformes</taxon>
        <taxon>Acipenseridae</taxon>
        <taxon>Acipenser</taxon>
    </lineage>
</organism>
<feature type="domain" description="C2H2-type" evidence="13">
    <location>
        <begin position="571"/>
        <end position="598"/>
    </location>
</feature>
<keyword evidence="4" id="KW-0677">Repeat</keyword>
<keyword evidence="3" id="KW-0479">Metal-binding</keyword>
<feature type="domain" description="C2H2-type" evidence="13">
    <location>
        <begin position="960"/>
        <end position="987"/>
    </location>
</feature>
<dbReference type="Pfam" id="PF13912">
    <property type="entry name" value="zf-C2H2_6"/>
    <property type="match status" value="1"/>
</dbReference>
<dbReference type="InterPro" id="IPR036236">
    <property type="entry name" value="Znf_C2H2_sf"/>
</dbReference>
<feature type="domain" description="C2H2-type" evidence="13">
    <location>
        <begin position="541"/>
        <end position="569"/>
    </location>
</feature>
<dbReference type="FunFam" id="3.30.160.60:FF:000710">
    <property type="entry name" value="Zinc finger protein 768"/>
    <property type="match status" value="1"/>
</dbReference>
<feature type="domain" description="C2H2-type" evidence="13">
    <location>
        <begin position="988"/>
        <end position="1015"/>
    </location>
</feature>
<dbReference type="PROSITE" id="PS00028">
    <property type="entry name" value="ZINC_FINGER_C2H2_1"/>
    <property type="match status" value="15"/>
</dbReference>
<evidence type="ECO:0000256" key="10">
    <source>
        <dbReference type="ARBA" id="ARBA00023242"/>
    </source>
</evidence>
<feature type="compositionally biased region" description="Low complexity" evidence="12">
    <location>
        <begin position="105"/>
        <end position="115"/>
    </location>
</feature>
<feature type="compositionally biased region" description="Polar residues" evidence="12">
    <location>
        <begin position="150"/>
        <end position="162"/>
    </location>
</feature>
<dbReference type="InterPro" id="IPR013087">
    <property type="entry name" value="Znf_C2H2_type"/>
</dbReference>
<gene>
    <name evidence="14" type="ORF">EOD39_18730</name>
</gene>
<evidence type="ECO:0000256" key="4">
    <source>
        <dbReference type="ARBA" id="ARBA00022737"/>
    </source>
</evidence>
<keyword evidence="8" id="KW-0238">DNA-binding</keyword>
<feature type="region of interest" description="Disordered" evidence="12">
    <location>
        <begin position="838"/>
        <end position="860"/>
    </location>
</feature>
<evidence type="ECO:0000256" key="9">
    <source>
        <dbReference type="ARBA" id="ARBA00023163"/>
    </source>
</evidence>
<evidence type="ECO:0000256" key="7">
    <source>
        <dbReference type="ARBA" id="ARBA00023015"/>
    </source>
</evidence>
<evidence type="ECO:0000256" key="5">
    <source>
        <dbReference type="ARBA" id="ARBA00022771"/>
    </source>
</evidence>
<evidence type="ECO:0000256" key="11">
    <source>
        <dbReference type="PROSITE-ProRule" id="PRU00042"/>
    </source>
</evidence>
<evidence type="ECO:0000313" key="15">
    <source>
        <dbReference type="Proteomes" id="UP000289886"/>
    </source>
</evidence>
<feature type="domain" description="C2H2-type" evidence="13">
    <location>
        <begin position="1016"/>
        <end position="1043"/>
    </location>
</feature>
<feature type="domain" description="C2H2-type" evidence="13">
    <location>
        <begin position="715"/>
        <end position="742"/>
    </location>
</feature>
<accession>A0A444V050</accession>
<feature type="compositionally biased region" description="Basic and acidic residues" evidence="12">
    <location>
        <begin position="838"/>
        <end position="849"/>
    </location>
</feature>
<feature type="domain" description="C2H2-type" evidence="13">
    <location>
        <begin position="788"/>
        <end position="815"/>
    </location>
</feature>
<comment type="caution">
    <text evidence="14">The sequence shown here is derived from an EMBL/GenBank/DDBJ whole genome shotgun (WGS) entry which is preliminary data.</text>
</comment>
<dbReference type="FunFam" id="3.30.160.60:FF:000508">
    <property type="entry name" value="Myeloid zinc finger 1"/>
    <property type="match status" value="1"/>
</dbReference>
<dbReference type="Proteomes" id="UP000289886">
    <property type="component" value="Unassembled WGS sequence"/>
</dbReference>
<proteinExistence type="inferred from homology"/>
<dbReference type="PANTHER" id="PTHR23234">
    <property type="entry name" value="ZNF44 PROTEIN"/>
    <property type="match status" value="1"/>
</dbReference>